<sequence>MPDVKLDIRCIFNNLHGGGRTIHAIQAISAMIDKHSESAIWLAGHSLGAALVLMAGKTMNIYGFLLESYIFNPPIITVPLEQLPGGGTLKGVYRIAESLVKATAASFEMALTNQRVQEDSKTASWIPYIYVNPADPICAGYIDYFRHKTFMSKIGASKIEKTGSRHSFRTQWKRGIGTSSPLSDLSMEPLHLLQSADMTINKNKSCSSMVAHGLHQWWEQDSVLRKNWKSCLIRPDPEGKS</sequence>
<dbReference type="PANTHER" id="PTHR31479">
    <property type="entry name" value="ALPHA/BETA-HYDROLASES SUPERFAMILY PROTEIN"/>
    <property type="match status" value="1"/>
</dbReference>
<dbReference type="EMBL" id="GL348718">
    <property type="protein sequence ID" value="EFH48355.1"/>
    <property type="molecule type" value="Genomic_DNA"/>
</dbReference>
<dbReference type="Proteomes" id="UP000008694">
    <property type="component" value="Unassembled WGS sequence"/>
</dbReference>
<name>D7M309_ARALL</name>
<feature type="domain" description="Fungal lipase-type" evidence="2">
    <location>
        <begin position="26"/>
        <end position="58"/>
    </location>
</feature>
<evidence type="ECO:0000259" key="2">
    <source>
        <dbReference type="Pfam" id="PF01764"/>
    </source>
</evidence>
<organism evidence="4">
    <name type="scientific">Arabidopsis lyrata subsp. lyrata</name>
    <name type="common">Lyre-leaved rock-cress</name>
    <dbReference type="NCBI Taxonomy" id="81972"/>
    <lineage>
        <taxon>Eukaryota</taxon>
        <taxon>Viridiplantae</taxon>
        <taxon>Streptophyta</taxon>
        <taxon>Embryophyta</taxon>
        <taxon>Tracheophyta</taxon>
        <taxon>Spermatophyta</taxon>
        <taxon>Magnoliopsida</taxon>
        <taxon>eudicotyledons</taxon>
        <taxon>Gunneridae</taxon>
        <taxon>Pentapetalae</taxon>
        <taxon>rosids</taxon>
        <taxon>malvids</taxon>
        <taxon>Brassicales</taxon>
        <taxon>Brassicaceae</taxon>
        <taxon>Camelineae</taxon>
        <taxon>Arabidopsis</taxon>
    </lineage>
</organism>
<dbReference type="OrthoDB" id="58570at2759"/>
<evidence type="ECO:0000313" key="4">
    <source>
        <dbReference type="Proteomes" id="UP000008694"/>
    </source>
</evidence>
<gene>
    <name evidence="3" type="ORF">ARALYDRAFT_489279</name>
</gene>
<evidence type="ECO:0000313" key="3">
    <source>
        <dbReference type="EMBL" id="EFH48355.1"/>
    </source>
</evidence>
<dbReference type="InterPro" id="IPR002921">
    <property type="entry name" value="Fungal_lipase-type"/>
</dbReference>
<dbReference type="Gramene" id="fgenesh2_kg.6__2413__AT5G24190.1">
    <property type="protein sequence ID" value="fgenesh2_kg.6__2413__AT5G24190.1"/>
    <property type="gene ID" value="fgenesh2_kg.6__2413__AT5G24190.1"/>
</dbReference>
<dbReference type="STRING" id="81972.D7M309"/>
<proteinExistence type="predicted"/>
<dbReference type="InterPro" id="IPR029058">
    <property type="entry name" value="AB_hydrolase_fold"/>
</dbReference>
<keyword evidence="4" id="KW-1185">Reference proteome</keyword>
<dbReference type="AlphaFoldDB" id="D7M309"/>
<dbReference type="HOGENOM" id="CLU_042725_2_1_1"/>
<protein>
    <recommendedName>
        <fullName evidence="2">Fungal lipase-type domain-containing protein</fullName>
    </recommendedName>
</protein>
<accession>D7M309</accession>
<dbReference type="eggNOG" id="ENOG502QWRG">
    <property type="taxonomic scope" value="Eukaryota"/>
</dbReference>
<reference evidence="4" key="1">
    <citation type="journal article" date="2011" name="Nat. Genet.">
        <title>The Arabidopsis lyrata genome sequence and the basis of rapid genome size change.</title>
        <authorList>
            <person name="Hu T.T."/>
            <person name="Pattyn P."/>
            <person name="Bakker E.G."/>
            <person name="Cao J."/>
            <person name="Cheng J.-F."/>
            <person name="Clark R.M."/>
            <person name="Fahlgren N."/>
            <person name="Fawcett J.A."/>
            <person name="Grimwood J."/>
            <person name="Gundlach H."/>
            <person name="Haberer G."/>
            <person name="Hollister J.D."/>
            <person name="Ossowski S."/>
            <person name="Ottilar R.P."/>
            <person name="Salamov A.A."/>
            <person name="Schneeberger K."/>
            <person name="Spannagl M."/>
            <person name="Wang X."/>
            <person name="Yang L."/>
            <person name="Nasrallah M.E."/>
            <person name="Bergelson J."/>
            <person name="Carrington J.C."/>
            <person name="Gaut B.S."/>
            <person name="Schmutz J."/>
            <person name="Mayer K.F.X."/>
            <person name="Van de Peer Y."/>
            <person name="Grigoriev I.V."/>
            <person name="Nordborg M."/>
            <person name="Weigel D."/>
            <person name="Guo Y.-L."/>
        </authorList>
    </citation>
    <scope>NUCLEOTIDE SEQUENCE [LARGE SCALE GENOMIC DNA]</scope>
    <source>
        <strain evidence="4">cv. MN47</strain>
    </source>
</reference>
<dbReference type="GO" id="GO:0006629">
    <property type="term" value="P:lipid metabolic process"/>
    <property type="evidence" value="ECO:0007669"/>
    <property type="project" value="InterPro"/>
</dbReference>
<evidence type="ECO:0000256" key="1">
    <source>
        <dbReference type="ARBA" id="ARBA00022801"/>
    </source>
</evidence>
<dbReference type="SUPFAM" id="SSF53474">
    <property type="entry name" value="alpha/beta-Hydrolases"/>
    <property type="match status" value="1"/>
</dbReference>
<dbReference type="GO" id="GO:0016787">
    <property type="term" value="F:hydrolase activity"/>
    <property type="evidence" value="ECO:0007669"/>
    <property type="project" value="UniProtKB-KW"/>
</dbReference>
<dbReference type="PANTHER" id="PTHR31479:SF14">
    <property type="entry name" value="GB|AAD29063.1"/>
    <property type="match status" value="1"/>
</dbReference>
<dbReference type="Pfam" id="PF01764">
    <property type="entry name" value="Lipase_3"/>
    <property type="match status" value="1"/>
</dbReference>
<dbReference type="KEGG" id="aly:9308165"/>
<keyword evidence="1" id="KW-0378">Hydrolase</keyword>